<evidence type="ECO:0000256" key="4">
    <source>
        <dbReference type="SAM" id="SignalP"/>
    </source>
</evidence>
<evidence type="ECO:0000256" key="1">
    <source>
        <dbReference type="ARBA" id="ARBA00022729"/>
    </source>
</evidence>
<feature type="compositionally biased region" description="Basic and acidic residues" evidence="3">
    <location>
        <begin position="271"/>
        <end position="281"/>
    </location>
</feature>
<dbReference type="NCBIfam" id="TIGR02595">
    <property type="entry name" value="PEP_CTERM"/>
    <property type="match status" value="1"/>
</dbReference>
<evidence type="ECO:0000313" key="6">
    <source>
        <dbReference type="EMBL" id="TWT82214.1"/>
    </source>
</evidence>
<keyword evidence="2" id="KW-1015">Disulfide bond</keyword>
<feature type="domain" description="LamG-like jellyroll fold" evidence="5">
    <location>
        <begin position="84"/>
        <end position="222"/>
    </location>
</feature>
<keyword evidence="1 4" id="KW-0732">Signal</keyword>
<evidence type="ECO:0000313" key="7">
    <source>
        <dbReference type="Proteomes" id="UP000315010"/>
    </source>
</evidence>
<comment type="caution">
    <text evidence="6">The sequence shown here is derived from an EMBL/GenBank/DDBJ whole genome shotgun (WGS) entry which is preliminary data.</text>
</comment>
<dbReference type="AlphaFoldDB" id="A0A5C5Z4J7"/>
<dbReference type="RefSeq" id="WP_146398582.1">
    <property type="nucleotide sequence ID" value="NZ_SJPJ01000001.1"/>
</dbReference>
<evidence type="ECO:0000256" key="3">
    <source>
        <dbReference type="SAM" id="MobiDB-lite"/>
    </source>
</evidence>
<dbReference type="OrthoDB" id="273459at2"/>
<dbReference type="InterPro" id="IPR013320">
    <property type="entry name" value="ConA-like_dom_sf"/>
</dbReference>
<name>A0A5C5Z4J7_9BACT</name>
<protein>
    <recommendedName>
        <fullName evidence="5">LamG-like jellyroll fold domain-containing protein</fullName>
    </recommendedName>
</protein>
<dbReference type="Pfam" id="PF13385">
    <property type="entry name" value="Laminin_G_3"/>
    <property type="match status" value="1"/>
</dbReference>
<dbReference type="EMBL" id="SJPJ01000001">
    <property type="protein sequence ID" value="TWT82214.1"/>
    <property type="molecule type" value="Genomic_DNA"/>
</dbReference>
<evidence type="ECO:0000256" key="2">
    <source>
        <dbReference type="ARBA" id="ARBA00023157"/>
    </source>
</evidence>
<feature type="chain" id="PRO_5022865008" description="LamG-like jellyroll fold domain-containing protein" evidence="4">
    <location>
        <begin position="26"/>
        <end position="281"/>
    </location>
</feature>
<feature type="signal peptide" evidence="4">
    <location>
        <begin position="1"/>
        <end position="25"/>
    </location>
</feature>
<sequence length="281" mass="30150" precursor="true">MRTRFFVSAFSASILFLAVSNVCCGALVAHYTGDGTFNDSSGNDYHGGPTGNTTFATGVHGQAFSFDGNNDDIRIANSSDLEPAILTVSLWLKIPDTVGIQRLIIDSSHGFVDQKGWALQTNPDGSIALVFGDDSTFHVVSSTTLIDDDQFHHITGVKDASNLLIYVDGNLENTLPYTWTAAPSGRTLRIGTSWGGNNLLQVRDVEGLIDDVRIYDNALSQSQVLSLASAVPEPSSTALMLLCGIGTLAYRRRFPTARSATDGTNYMPRGQGERPRGVLAN</sequence>
<evidence type="ECO:0000259" key="5">
    <source>
        <dbReference type="SMART" id="SM00560"/>
    </source>
</evidence>
<dbReference type="InterPro" id="IPR006558">
    <property type="entry name" value="LamG-like"/>
</dbReference>
<keyword evidence="7" id="KW-1185">Reference proteome</keyword>
<dbReference type="Gene3D" id="2.60.120.200">
    <property type="match status" value="1"/>
</dbReference>
<dbReference type="Proteomes" id="UP000315010">
    <property type="component" value="Unassembled WGS sequence"/>
</dbReference>
<dbReference type="InterPro" id="IPR013424">
    <property type="entry name" value="Ice-binding_C"/>
</dbReference>
<dbReference type="SUPFAM" id="SSF49899">
    <property type="entry name" value="Concanavalin A-like lectins/glucanases"/>
    <property type="match status" value="1"/>
</dbReference>
<gene>
    <name evidence="6" type="ORF">CA13_36750</name>
</gene>
<feature type="region of interest" description="Disordered" evidence="3">
    <location>
        <begin position="259"/>
        <end position="281"/>
    </location>
</feature>
<reference evidence="6 7" key="1">
    <citation type="submission" date="2019-02" db="EMBL/GenBank/DDBJ databases">
        <title>Deep-cultivation of Planctomycetes and their phenomic and genomic characterization uncovers novel biology.</title>
        <authorList>
            <person name="Wiegand S."/>
            <person name="Jogler M."/>
            <person name="Boedeker C."/>
            <person name="Pinto D."/>
            <person name="Vollmers J."/>
            <person name="Rivas-Marin E."/>
            <person name="Kohn T."/>
            <person name="Peeters S.H."/>
            <person name="Heuer A."/>
            <person name="Rast P."/>
            <person name="Oberbeckmann S."/>
            <person name="Bunk B."/>
            <person name="Jeske O."/>
            <person name="Meyerdierks A."/>
            <person name="Storesund J.E."/>
            <person name="Kallscheuer N."/>
            <person name="Luecker S."/>
            <person name="Lage O.M."/>
            <person name="Pohl T."/>
            <person name="Merkel B.J."/>
            <person name="Hornburger P."/>
            <person name="Mueller R.-W."/>
            <person name="Bruemmer F."/>
            <person name="Labrenz M."/>
            <person name="Spormann A.M."/>
            <person name="Op Den Camp H."/>
            <person name="Overmann J."/>
            <person name="Amann R."/>
            <person name="Jetten M.S.M."/>
            <person name="Mascher T."/>
            <person name="Medema M.H."/>
            <person name="Devos D.P."/>
            <person name="Kaster A.-K."/>
            <person name="Ovreas L."/>
            <person name="Rohde M."/>
            <person name="Galperin M.Y."/>
            <person name="Jogler C."/>
        </authorList>
    </citation>
    <scope>NUCLEOTIDE SEQUENCE [LARGE SCALE GENOMIC DNA]</scope>
    <source>
        <strain evidence="6 7">CA13</strain>
    </source>
</reference>
<proteinExistence type="predicted"/>
<accession>A0A5C5Z4J7</accession>
<dbReference type="SMART" id="SM00560">
    <property type="entry name" value="LamGL"/>
    <property type="match status" value="1"/>
</dbReference>
<organism evidence="6 7">
    <name type="scientific">Novipirellula herctigrandis</name>
    <dbReference type="NCBI Taxonomy" id="2527986"/>
    <lineage>
        <taxon>Bacteria</taxon>
        <taxon>Pseudomonadati</taxon>
        <taxon>Planctomycetota</taxon>
        <taxon>Planctomycetia</taxon>
        <taxon>Pirellulales</taxon>
        <taxon>Pirellulaceae</taxon>
        <taxon>Novipirellula</taxon>
    </lineage>
</organism>
<dbReference type="Pfam" id="PF07589">
    <property type="entry name" value="PEP-CTERM"/>
    <property type="match status" value="1"/>
</dbReference>